<dbReference type="OrthoDB" id="1822045at2"/>
<sequence>MAKTIYTQFDEMVNYDNIVIVGVKPIFEEDENDEGKVSVLLDYEMFGRDVTGMEIPFGLYSTREEAEKAVKALHEWFSNQAYAVYEVPKPEGADT</sequence>
<protein>
    <submittedName>
        <fullName evidence="1">Uncharacterized protein</fullName>
    </submittedName>
</protein>
<gene>
    <name evidence="1" type="ORF">CUS_6653</name>
</gene>
<dbReference type="Proteomes" id="UP000004259">
    <property type="component" value="Unassembled WGS sequence"/>
</dbReference>
<accession>E9SCP9</accession>
<name>E9SCP9_RUMAL</name>
<dbReference type="EMBL" id="ADKM02000085">
    <property type="protein sequence ID" value="EGC02865.1"/>
    <property type="molecule type" value="Genomic_DNA"/>
</dbReference>
<evidence type="ECO:0000313" key="1">
    <source>
        <dbReference type="EMBL" id="EGC02865.1"/>
    </source>
</evidence>
<organism evidence="1 2">
    <name type="scientific">Ruminococcus albus 8</name>
    <dbReference type="NCBI Taxonomy" id="246199"/>
    <lineage>
        <taxon>Bacteria</taxon>
        <taxon>Bacillati</taxon>
        <taxon>Bacillota</taxon>
        <taxon>Clostridia</taxon>
        <taxon>Eubacteriales</taxon>
        <taxon>Oscillospiraceae</taxon>
        <taxon>Ruminococcus</taxon>
    </lineage>
</organism>
<evidence type="ECO:0000313" key="2">
    <source>
        <dbReference type="Proteomes" id="UP000004259"/>
    </source>
</evidence>
<dbReference type="STRING" id="246199.CUS_6653"/>
<dbReference type="AlphaFoldDB" id="E9SCP9"/>
<proteinExistence type="predicted"/>
<dbReference type="RefSeq" id="WP_002849894.1">
    <property type="nucleotide sequence ID" value="NZ_ADKM02000085.1"/>
</dbReference>
<comment type="caution">
    <text evidence="1">The sequence shown here is derived from an EMBL/GenBank/DDBJ whole genome shotgun (WGS) entry which is preliminary data.</text>
</comment>
<reference evidence="1 2" key="1">
    <citation type="submission" date="2011-02" db="EMBL/GenBank/DDBJ databases">
        <authorList>
            <person name="Nelson K.E."/>
            <person name="Sutton G."/>
            <person name="Torralba M."/>
            <person name="Durkin S."/>
            <person name="Harkins D."/>
            <person name="Montgomery R."/>
            <person name="Ziemer C."/>
            <person name="Klaassens E."/>
            <person name="Ocuiv P."/>
            <person name="Morrison M."/>
        </authorList>
    </citation>
    <scope>NUCLEOTIDE SEQUENCE [LARGE SCALE GENOMIC DNA]</scope>
    <source>
        <strain evidence="1 2">8</strain>
    </source>
</reference>
<keyword evidence="2" id="KW-1185">Reference proteome</keyword>